<protein>
    <submittedName>
        <fullName evidence="1">Uncharacterized protein</fullName>
    </submittedName>
</protein>
<dbReference type="EMBL" id="UINC01203409">
    <property type="protein sequence ID" value="SVE23648.1"/>
    <property type="molecule type" value="Genomic_DNA"/>
</dbReference>
<name>A0A383BW78_9ZZZZ</name>
<organism evidence="1">
    <name type="scientific">marine metagenome</name>
    <dbReference type="NCBI Taxonomy" id="408172"/>
    <lineage>
        <taxon>unclassified sequences</taxon>
        <taxon>metagenomes</taxon>
        <taxon>ecological metagenomes</taxon>
    </lineage>
</organism>
<proteinExistence type="predicted"/>
<dbReference type="AlphaFoldDB" id="A0A383BW78"/>
<evidence type="ECO:0000313" key="1">
    <source>
        <dbReference type="EMBL" id="SVE23648.1"/>
    </source>
</evidence>
<accession>A0A383BW78</accession>
<reference evidence="1" key="1">
    <citation type="submission" date="2018-05" db="EMBL/GenBank/DDBJ databases">
        <authorList>
            <person name="Lanie J.A."/>
            <person name="Ng W.-L."/>
            <person name="Kazmierczak K.M."/>
            <person name="Andrzejewski T.M."/>
            <person name="Davidsen T.M."/>
            <person name="Wayne K.J."/>
            <person name="Tettelin H."/>
            <person name="Glass J.I."/>
            <person name="Rusch D."/>
            <person name="Podicherti R."/>
            <person name="Tsui H.-C.T."/>
            <person name="Winkler M.E."/>
        </authorList>
    </citation>
    <scope>NUCLEOTIDE SEQUENCE</scope>
</reference>
<gene>
    <name evidence="1" type="ORF">METZ01_LOCUS476502</name>
</gene>
<sequence>MNLNAYLVHYVGYIHENYISYLANFEKIT</sequence>